<name>A0A351E3Y9_9BACT</name>
<keyword evidence="1" id="KW-0472">Membrane</keyword>
<dbReference type="OrthoDB" id="9815217at2"/>
<evidence type="ECO:0000259" key="3">
    <source>
        <dbReference type="PROSITE" id="PS51123"/>
    </source>
</evidence>
<proteinExistence type="predicted"/>
<reference evidence="4" key="3">
    <citation type="submission" date="2022-01" db="EMBL/GenBank/DDBJ databases">
        <title>Novel bile acid biosynthetic pathways are enriched in the microbiome of centenarians.</title>
        <authorList>
            <person name="Sato Y."/>
            <person name="Atarashi K."/>
            <person name="Plichta R.D."/>
            <person name="Arai Y."/>
            <person name="Sasajima S."/>
            <person name="Kearney M.S."/>
            <person name="Suda W."/>
            <person name="Takeshita K."/>
            <person name="Sasaki T."/>
            <person name="Okamoto S."/>
            <person name="Skelly N.A."/>
            <person name="Okamura Y."/>
            <person name="Vlamakis H."/>
            <person name="Li Y."/>
            <person name="Tanoue T."/>
            <person name="Takei H."/>
            <person name="Nittono H."/>
            <person name="Narushima S."/>
            <person name="Irie J."/>
            <person name="Itoh H."/>
            <person name="Moriya K."/>
            <person name="Sugiura Y."/>
            <person name="Suematsu M."/>
            <person name="Moritoki N."/>
            <person name="Shibata S."/>
            <person name="Littman R.D."/>
            <person name="Fischbach A.M."/>
            <person name="Uwamino Y."/>
            <person name="Inoue T."/>
            <person name="Honda A."/>
            <person name="Hattori M."/>
            <person name="Murai T."/>
            <person name="Xavier J.R."/>
            <person name="Hirose N."/>
            <person name="Honda K."/>
        </authorList>
    </citation>
    <scope>NUCLEOTIDE SEQUENCE</scope>
    <source>
        <strain evidence="4">CE91-St3</strain>
    </source>
</reference>
<dbReference type="EMBL" id="QSII01000001">
    <property type="protein sequence ID" value="RHC90088.1"/>
    <property type="molecule type" value="Genomic_DNA"/>
</dbReference>
<dbReference type="GeneID" id="49204942"/>
<evidence type="ECO:0000313" key="13">
    <source>
        <dbReference type="Proteomes" id="UP001055114"/>
    </source>
</evidence>
<dbReference type="Pfam" id="PF00691">
    <property type="entry name" value="OmpA"/>
    <property type="match status" value="1"/>
</dbReference>
<dbReference type="GO" id="GO:0016020">
    <property type="term" value="C:membrane"/>
    <property type="evidence" value="ECO:0007669"/>
    <property type="project" value="UniProtKB-UniRule"/>
</dbReference>
<dbReference type="Proteomes" id="UP000434916">
    <property type="component" value="Unassembled WGS sequence"/>
</dbReference>
<dbReference type="Proteomes" id="UP000286260">
    <property type="component" value="Unassembled WGS sequence"/>
</dbReference>
<evidence type="ECO:0000313" key="12">
    <source>
        <dbReference type="Proteomes" id="UP000482671"/>
    </source>
</evidence>
<evidence type="ECO:0000256" key="2">
    <source>
        <dbReference type="SAM" id="Coils"/>
    </source>
</evidence>
<sequence length="278" mass="31402">MKKVLLVAVSVLLVCTSCVTKKKYLLAENGRLEAIARGDDLQNQLVNCRDNNDGLTSRLASLERDTTRMGKNIRNYQSMLNTNMTEQEKLNSLLSQKMNELDERERTINELQDMINAQTERVQNLLNSVKDALLGFSSDELTVREKDGKVYVAMSDKLLFESGSARVDKRGKEALAKLAEVLNKQSDIDVYIEGHTDSKPINTAQFKDNWDLSVIRATSVVRILTKDYGVKPLQIQPCGRGEFMPVADNETADGRAKNRRTEIIMAPKLDKLYQMLNQ</sequence>
<evidence type="ECO:0000313" key="4">
    <source>
        <dbReference type="EMBL" id="GKH71105.1"/>
    </source>
</evidence>
<dbReference type="STRING" id="46503.ERS852463_02421"/>
<dbReference type="AlphaFoldDB" id="A0A351E3Y9"/>
<dbReference type="PANTHER" id="PTHR30329:SF21">
    <property type="entry name" value="LIPOPROTEIN YIAD-RELATED"/>
    <property type="match status" value="1"/>
</dbReference>
<protein>
    <submittedName>
        <fullName evidence="4">Flagellar motor protein MotB</fullName>
    </submittedName>
    <submittedName>
        <fullName evidence="5">OmpA family protein</fullName>
    </submittedName>
</protein>
<dbReference type="Proteomes" id="UP000482671">
    <property type="component" value="Unassembled WGS sequence"/>
</dbReference>
<reference evidence="10 11" key="2">
    <citation type="journal article" date="2019" name="Nat. Med.">
        <title>A library of human gut bacterial isolates paired with longitudinal multiomics data enables mechanistic microbiome research.</title>
        <authorList>
            <person name="Poyet M."/>
            <person name="Groussin M."/>
            <person name="Gibbons S.M."/>
            <person name="Avila-Pacheco J."/>
            <person name="Jiang X."/>
            <person name="Kearney S.M."/>
            <person name="Perrotta A.R."/>
            <person name="Berdy B."/>
            <person name="Zhao S."/>
            <person name="Lieberman T.D."/>
            <person name="Swanson P.K."/>
            <person name="Smith M."/>
            <person name="Roesemann S."/>
            <person name="Alexander J.E."/>
            <person name="Rich S.A."/>
            <person name="Livny J."/>
            <person name="Vlamakis H."/>
            <person name="Clish C."/>
            <person name="Bullock K."/>
            <person name="Deik A."/>
            <person name="Scott J."/>
            <person name="Pierce K.A."/>
            <person name="Xavier R.J."/>
            <person name="Alm E.J."/>
        </authorList>
    </citation>
    <scope>NUCLEOTIDE SEQUENCE [LARGE SCALE GENOMIC DNA]</scope>
    <source>
        <strain evidence="7 12">BIOML-A11</strain>
        <strain evidence="6 11">BIOML-A16</strain>
        <strain evidence="5 10">BIOML-A29</strain>
    </source>
</reference>
<dbReference type="EMBL" id="WNCN01000002">
    <property type="protein sequence ID" value="MTU38306.1"/>
    <property type="molecule type" value="Genomic_DNA"/>
</dbReference>
<evidence type="ECO:0000313" key="9">
    <source>
        <dbReference type="Proteomes" id="UP000286260"/>
    </source>
</evidence>
<evidence type="ECO:0000313" key="6">
    <source>
        <dbReference type="EMBL" id="MTU68708.1"/>
    </source>
</evidence>
<evidence type="ECO:0000313" key="7">
    <source>
        <dbReference type="EMBL" id="MTV00819.1"/>
    </source>
</evidence>
<gene>
    <name evidence="4" type="ORF">CE91St3_09680</name>
    <name evidence="8" type="ORF">DW828_00665</name>
    <name evidence="5" type="ORF">GMD82_02010</name>
    <name evidence="6" type="ORF">GMD92_06385</name>
    <name evidence="7" type="ORF">GME02_03895</name>
</gene>
<evidence type="ECO:0000256" key="1">
    <source>
        <dbReference type="PROSITE-ProRule" id="PRU00473"/>
    </source>
</evidence>
<evidence type="ECO:0000313" key="10">
    <source>
        <dbReference type="Proteomes" id="UP000434916"/>
    </source>
</evidence>
<accession>A0A351E3Y9</accession>
<dbReference type="PANTHER" id="PTHR30329">
    <property type="entry name" value="STATOR ELEMENT OF FLAGELLAR MOTOR COMPLEX"/>
    <property type="match status" value="1"/>
</dbReference>
<evidence type="ECO:0000313" key="11">
    <source>
        <dbReference type="Proteomes" id="UP000448908"/>
    </source>
</evidence>
<dbReference type="Proteomes" id="UP001055114">
    <property type="component" value="Unassembled WGS sequence"/>
</dbReference>
<dbReference type="EMBL" id="BQNZ01000001">
    <property type="protein sequence ID" value="GKH71105.1"/>
    <property type="molecule type" value="Genomic_DNA"/>
</dbReference>
<dbReference type="RefSeq" id="WP_005636289.1">
    <property type="nucleotide sequence ID" value="NZ_BAABYG010000001.1"/>
</dbReference>
<dbReference type="CDD" id="cd07185">
    <property type="entry name" value="OmpA_C-like"/>
    <property type="match status" value="1"/>
</dbReference>
<dbReference type="Gene3D" id="3.30.1330.60">
    <property type="entry name" value="OmpA-like domain"/>
    <property type="match status" value="1"/>
</dbReference>
<organism evidence="4 13">
    <name type="scientific">Parabacteroides merdae</name>
    <dbReference type="NCBI Taxonomy" id="46503"/>
    <lineage>
        <taxon>Bacteria</taxon>
        <taxon>Pseudomonadati</taxon>
        <taxon>Bacteroidota</taxon>
        <taxon>Bacteroidia</taxon>
        <taxon>Bacteroidales</taxon>
        <taxon>Tannerellaceae</taxon>
        <taxon>Parabacteroides</taxon>
    </lineage>
</organism>
<dbReference type="PROSITE" id="PS51123">
    <property type="entry name" value="OMPA_2"/>
    <property type="match status" value="1"/>
</dbReference>
<keyword evidence="10" id="KW-1185">Reference proteome</keyword>
<reference evidence="8 9" key="1">
    <citation type="submission" date="2018-08" db="EMBL/GenBank/DDBJ databases">
        <title>A genome reference for cultivated species of the human gut microbiota.</title>
        <authorList>
            <person name="Zou Y."/>
            <person name="Xue W."/>
            <person name="Luo G."/>
        </authorList>
    </citation>
    <scope>NUCLEOTIDE SEQUENCE [LARGE SCALE GENOMIC DNA]</scope>
    <source>
        <strain evidence="8 9">AM34-17</strain>
    </source>
</reference>
<dbReference type="EMBL" id="WNDD01000003">
    <property type="protein sequence ID" value="MTV00819.1"/>
    <property type="molecule type" value="Genomic_DNA"/>
</dbReference>
<feature type="domain" description="OmpA-like" evidence="3">
    <location>
        <begin position="147"/>
        <end position="269"/>
    </location>
</feature>
<dbReference type="InterPro" id="IPR036737">
    <property type="entry name" value="OmpA-like_sf"/>
</dbReference>
<dbReference type="InterPro" id="IPR050330">
    <property type="entry name" value="Bact_OuterMem_StrucFunc"/>
</dbReference>
<dbReference type="Proteomes" id="UP000448908">
    <property type="component" value="Unassembled WGS sequence"/>
</dbReference>
<comment type="caution">
    <text evidence="4">The sequence shown here is derived from an EMBL/GenBank/DDBJ whole genome shotgun (WGS) entry which is preliminary data.</text>
</comment>
<keyword evidence="2" id="KW-0175">Coiled coil</keyword>
<keyword evidence="4" id="KW-0969">Cilium</keyword>
<feature type="coiled-coil region" evidence="2">
    <location>
        <begin position="45"/>
        <end position="128"/>
    </location>
</feature>
<keyword evidence="4" id="KW-0966">Cell projection</keyword>
<dbReference type="SUPFAM" id="SSF103088">
    <property type="entry name" value="OmpA-like"/>
    <property type="match status" value="1"/>
</dbReference>
<keyword evidence="4" id="KW-0282">Flagellum</keyword>
<evidence type="ECO:0000313" key="5">
    <source>
        <dbReference type="EMBL" id="MTU38306.1"/>
    </source>
</evidence>
<dbReference type="EMBL" id="WNDA01000007">
    <property type="protein sequence ID" value="MTU68708.1"/>
    <property type="molecule type" value="Genomic_DNA"/>
</dbReference>
<dbReference type="InterPro" id="IPR006665">
    <property type="entry name" value="OmpA-like"/>
</dbReference>
<evidence type="ECO:0000313" key="8">
    <source>
        <dbReference type="EMBL" id="RHC90088.1"/>
    </source>
</evidence>